<dbReference type="Pfam" id="PF14338">
    <property type="entry name" value="Mrr_N"/>
    <property type="match status" value="1"/>
</dbReference>
<dbReference type="KEGG" id="lyd:D7I47_07220"/>
<dbReference type="RefSeq" id="WP_120762412.1">
    <property type="nucleotide sequence ID" value="NZ_CP032630.1"/>
</dbReference>
<keyword evidence="3" id="KW-0540">Nuclease</keyword>
<dbReference type="PANTHER" id="PTHR30015:SF7">
    <property type="entry name" value="TYPE IV METHYL-DIRECTED RESTRICTION ENZYME ECOKMRR"/>
    <property type="match status" value="1"/>
</dbReference>
<dbReference type="Gene3D" id="3.40.1350.10">
    <property type="match status" value="1"/>
</dbReference>
<keyword evidence="4" id="KW-1185">Reference proteome</keyword>
<keyword evidence="3" id="KW-0255">Endonuclease</keyword>
<evidence type="ECO:0000313" key="3">
    <source>
        <dbReference type="EMBL" id="AYF98064.1"/>
    </source>
</evidence>
<keyword evidence="3" id="KW-0378">Hydrolase</keyword>
<evidence type="ECO:0000259" key="1">
    <source>
        <dbReference type="Pfam" id="PF04471"/>
    </source>
</evidence>
<feature type="domain" description="Restriction endonuclease type IV Mrr" evidence="1">
    <location>
        <begin position="172"/>
        <end position="290"/>
    </location>
</feature>
<dbReference type="REBASE" id="274728">
    <property type="entry name" value="LspWR13MrrP"/>
</dbReference>
<gene>
    <name evidence="3" type="ORF">D7I47_07220</name>
</gene>
<dbReference type="PANTHER" id="PTHR30015">
    <property type="entry name" value="MRR RESTRICTION SYSTEM PROTEIN"/>
    <property type="match status" value="1"/>
</dbReference>
<sequence>MTDINLTDAGIPQHGQLALPLLQVIADGNEWTRQDLVVATLDAAGVSQELRELQYGTSGHYAAENRVGWAKSELTRARLIESIRRGVFRITDAGRTFLADHPAGFTKADLEALPAWDEYVPRRRIRSGDIRIATTGEIDDHTTDAQTPDERIDDAISEVEEDIKTQLLTRLKEGDPRFFERVVRQLLVKMGYGREGQLSKLRGPGDSGIDGVVDRDELGLSRIYIQAKRYADATVGRPAVQEFVGALATRGAATGVFFTTSRFADGAIEAAERVSHDIALVDGLRLAELMIKHRVGVEVDRAVEIVRLNEDFFE</sequence>
<dbReference type="InterPro" id="IPR007560">
    <property type="entry name" value="Restrct_endonuc_IV_Mrr"/>
</dbReference>
<dbReference type="SUPFAM" id="SSF52980">
    <property type="entry name" value="Restriction endonuclease-like"/>
    <property type="match status" value="1"/>
</dbReference>
<protein>
    <submittedName>
        <fullName evidence="3">Restriction endonuclease</fullName>
    </submittedName>
</protein>
<dbReference type="Proteomes" id="UP000278886">
    <property type="component" value="Chromosome"/>
</dbReference>
<feature type="domain" description="Restriction system protein Mrr-like N-terminal" evidence="2">
    <location>
        <begin position="16"/>
        <end position="99"/>
    </location>
</feature>
<evidence type="ECO:0000259" key="2">
    <source>
        <dbReference type="Pfam" id="PF14338"/>
    </source>
</evidence>
<name>A0A387B386_9MICO</name>
<dbReference type="GO" id="GO:0015666">
    <property type="term" value="F:restriction endodeoxyribonuclease activity"/>
    <property type="evidence" value="ECO:0007669"/>
    <property type="project" value="TreeGrafter"/>
</dbReference>
<reference evidence="4" key="1">
    <citation type="submission" date="2018-09" db="EMBL/GenBank/DDBJ databases">
        <title>Genome sequencing of strain 2DFWR-13.</title>
        <authorList>
            <person name="Heo J."/>
            <person name="Kim S.-J."/>
            <person name="Kwon S.-W."/>
        </authorList>
    </citation>
    <scope>NUCLEOTIDE SEQUENCE [LARGE SCALE GENOMIC DNA]</scope>
    <source>
        <strain evidence="4">2DFWR-13</strain>
    </source>
</reference>
<dbReference type="Pfam" id="PF04471">
    <property type="entry name" value="Mrr_cat"/>
    <property type="match status" value="1"/>
</dbReference>
<organism evidence="3 4">
    <name type="scientific">Protaetiibacter intestinalis</name>
    <dbReference type="NCBI Taxonomy" id="2419774"/>
    <lineage>
        <taxon>Bacteria</taxon>
        <taxon>Bacillati</taxon>
        <taxon>Actinomycetota</taxon>
        <taxon>Actinomycetes</taxon>
        <taxon>Micrococcales</taxon>
        <taxon>Microbacteriaceae</taxon>
        <taxon>Protaetiibacter</taxon>
    </lineage>
</organism>
<dbReference type="GO" id="GO:0009307">
    <property type="term" value="P:DNA restriction-modification system"/>
    <property type="evidence" value="ECO:0007669"/>
    <property type="project" value="InterPro"/>
</dbReference>
<accession>A0A387B386</accession>
<dbReference type="GO" id="GO:0003677">
    <property type="term" value="F:DNA binding"/>
    <property type="evidence" value="ECO:0007669"/>
    <property type="project" value="InterPro"/>
</dbReference>
<dbReference type="InterPro" id="IPR011335">
    <property type="entry name" value="Restrct_endonuc-II-like"/>
</dbReference>
<dbReference type="InterPro" id="IPR052906">
    <property type="entry name" value="Type_IV_Methyl-Rstrct_Enzyme"/>
</dbReference>
<dbReference type="EMBL" id="CP032630">
    <property type="protein sequence ID" value="AYF98064.1"/>
    <property type="molecule type" value="Genomic_DNA"/>
</dbReference>
<dbReference type="InterPro" id="IPR025745">
    <property type="entry name" value="Mrr-like_N_dom"/>
</dbReference>
<dbReference type="OrthoDB" id="9803736at2"/>
<dbReference type="InterPro" id="IPR011856">
    <property type="entry name" value="tRNA_endonuc-like_dom_sf"/>
</dbReference>
<dbReference type="AlphaFoldDB" id="A0A387B386"/>
<evidence type="ECO:0000313" key="4">
    <source>
        <dbReference type="Proteomes" id="UP000278886"/>
    </source>
</evidence>
<proteinExistence type="predicted"/>